<dbReference type="Gene3D" id="1.20.1070.10">
    <property type="entry name" value="Rhodopsin 7-helix transmembrane proteins"/>
    <property type="match status" value="1"/>
</dbReference>
<evidence type="ECO:0000256" key="7">
    <source>
        <dbReference type="ARBA" id="ARBA00023224"/>
    </source>
</evidence>
<feature type="transmembrane region" description="Helical" evidence="10">
    <location>
        <begin position="329"/>
        <end position="351"/>
    </location>
</feature>
<feature type="region of interest" description="Disordered" evidence="9">
    <location>
        <begin position="468"/>
        <end position="506"/>
    </location>
</feature>
<keyword evidence="4 8" id="KW-0297">G-protein coupled receptor</keyword>
<accession>A0A914BB48</accession>
<feature type="transmembrane region" description="Helical" evidence="10">
    <location>
        <begin position="270"/>
        <end position="293"/>
    </location>
</feature>
<dbReference type="CDD" id="cd00637">
    <property type="entry name" value="7tm_classA_rhodopsin-like"/>
    <property type="match status" value="1"/>
</dbReference>
<keyword evidence="13" id="KW-1185">Reference proteome</keyword>
<reference evidence="12" key="1">
    <citation type="submission" date="2022-11" db="UniProtKB">
        <authorList>
            <consortium name="EnsemblMetazoa"/>
        </authorList>
    </citation>
    <scope>IDENTIFICATION</scope>
</reference>
<feature type="transmembrane region" description="Helical" evidence="10">
    <location>
        <begin position="384"/>
        <end position="411"/>
    </location>
</feature>
<feature type="transmembrane region" description="Helical" evidence="10">
    <location>
        <begin position="227"/>
        <end position="249"/>
    </location>
</feature>
<sequence>MGLQSLPAQPVPTTKLLHVPRLVLTTTNEAFLDFTHNLLMSIERTSARPDVVVIAEDEQSFKELSLHPHPGLQVIKPHDISGVKMDSKNVRYLHIVSFAFGELCKYTASEFLGMAALNQSDFCDEVAGLLDFNDEATRNRFFQTASEFFLVRIGFPIVWLVGLPANLAFLYTIYKVRHMRTITNFYLANLALADISCLVLYPGLYSWSYYATPVVFNFQTSSWLECAALFFSFDIPNFASNAIVTLVALERFYAICRPLQSRQASSPGRTTALLVVFWTVSVALALSVCSRFITVRVYCVLWPDSDNGQYDSLPDTVSFCTAGEPWVAVYAHCLYVVVWFLGLIVNSFLYYKIVRRLGRRAVGRSASNTDAKSRLVRNQVARMLIVNSIVFFVLQAPRVLTLNLLSFLSAATGQVLQPSDAPFLVPVTYFLSLLNSAVNPIIYSGTNIRYREAFLQAFGCTCRRGREDTERPTLGDMSVSSKVTERSRPKCEKSEENLDDIPNSSI</sequence>
<dbReference type="SUPFAM" id="SSF81321">
    <property type="entry name" value="Family A G protein-coupled receptor-like"/>
    <property type="match status" value="1"/>
</dbReference>
<evidence type="ECO:0000313" key="13">
    <source>
        <dbReference type="Proteomes" id="UP000887568"/>
    </source>
</evidence>
<keyword evidence="6 8" id="KW-0675">Receptor</keyword>
<dbReference type="Proteomes" id="UP000887568">
    <property type="component" value="Unplaced"/>
</dbReference>
<feature type="compositionally biased region" description="Basic and acidic residues" evidence="9">
    <location>
        <begin position="483"/>
        <end position="496"/>
    </location>
</feature>
<dbReference type="EnsemblMetazoa" id="XM_038217137.1">
    <property type="protein sequence ID" value="XP_038073065.1"/>
    <property type="gene ID" value="LOC119741389"/>
</dbReference>
<evidence type="ECO:0000256" key="8">
    <source>
        <dbReference type="RuleBase" id="RU000688"/>
    </source>
</evidence>
<dbReference type="PANTHER" id="PTHR24243">
    <property type="entry name" value="G-PROTEIN COUPLED RECEPTOR"/>
    <property type="match status" value="1"/>
</dbReference>
<dbReference type="SMART" id="SM01381">
    <property type="entry name" value="7TM_GPCR_Srsx"/>
    <property type="match status" value="1"/>
</dbReference>
<dbReference type="InterPro" id="IPR017452">
    <property type="entry name" value="GPCR_Rhodpsn_7TM"/>
</dbReference>
<dbReference type="GeneID" id="119741389"/>
<evidence type="ECO:0000256" key="5">
    <source>
        <dbReference type="ARBA" id="ARBA00023136"/>
    </source>
</evidence>
<evidence type="ECO:0000256" key="6">
    <source>
        <dbReference type="ARBA" id="ARBA00023170"/>
    </source>
</evidence>
<feature type="transmembrane region" description="Helical" evidence="10">
    <location>
        <begin position="149"/>
        <end position="174"/>
    </location>
</feature>
<dbReference type="GO" id="GO:0004930">
    <property type="term" value="F:G protein-coupled receptor activity"/>
    <property type="evidence" value="ECO:0007669"/>
    <property type="project" value="UniProtKB-KW"/>
</dbReference>
<comment type="similarity">
    <text evidence="8">Belongs to the G-protein coupled receptor 1 family.</text>
</comment>
<keyword evidence="7 8" id="KW-0807">Transducer</keyword>
<dbReference type="AlphaFoldDB" id="A0A914BB48"/>
<evidence type="ECO:0000256" key="2">
    <source>
        <dbReference type="ARBA" id="ARBA00022692"/>
    </source>
</evidence>
<proteinExistence type="inferred from homology"/>
<feature type="transmembrane region" description="Helical" evidence="10">
    <location>
        <begin position="186"/>
        <end position="207"/>
    </location>
</feature>
<feature type="domain" description="G-protein coupled receptors family 1 profile" evidence="11">
    <location>
        <begin position="165"/>
        <end position="443"/>
    </location>
</feature>
<dbReference type="RefSeq" id="XP_038073065.1">
    <property type="nucleotide sequence ID" value="XM_038217137.1"/>
</dbReference>
<evidence type="ECO:0000256" key="4">
    <source>
        <dbReference type="ARBA" id="ARBA00023040"/>
    </source>
</evidence>
<protein>
    <recommendedName>
        <fullName evidence="11">G-protein coupled receptors family 1 profile domain-containing protein</fullName>
    </recommendedName>
</protein>
<dbReference type="InterPro" id="IPR000276">
    <property type="entry name" value="GPCR_Rhodpsn"/>
</dbReference>
<evidence type="ECO:0000256" key="3">
    <source>
        <dbReference type="ARBA" id="ARBA00022989"/>
    </source>
</evidence>
<keyword evidence="2 8" id="KW-0812">Transmembrane</keyword>
<keyword evidence="3 10" id="KW-1133">Transmembrane helix</keyword>
<dbReference type="PROSITE" id="PS00237">
    <property type="entry name" value="G_PROTEIN_RECEP_F1_1"/>
    <property type="match status" value="1"/>
</dbReference>
<feature type="transmembrane region" description="Helical" evidence="10">
    <location>
        <begin position="423"/>
        <end position="443"/>
    </location>
</feature>
<evidence type="ECO:0000256" key="10">
    <source>
        <dbReference type="SAM" id="Phobius"/>
    </source>
</evidence>
<name>A0A914BB48_PATMI</name>
<evidence type="ECO:0000259" key="11">
    <source>
        <dbReference type="PROSITE" id="PS50262"/>
    </source>
</evidence>
<dbReference type="PROSITE" id="PS50262">
    <property type="entry name" value="G_PROTEIN_RECEP_F1_2"/>
    <property type="match status" value="1"/>
</dbReference>
<dbReference type="PRINTS" id="PR00237">
    <property type="entry name" value="GPCRRHODOPSN"/>
</dbReference>
<comment type="subcellular location">
    <subcellularLocation>
        <location evidence="1">Membrane</location>
        <topology evidence="1">Multi-pass membrane protein</topology>
    </subcellularLocation>
</comment>
<keyword evidence="5 10" id="KW-0472">Membrane</keyword>
<evidence type="ECO:0000256" key="9">
    <source>
        <dbReference type="SAM" id="MobiDB-lite"/>
    </source>
</evidence>
<evidence type="ECO:0000256" key="1">
    <source>
        <dbReference type="ARBA" id="ARBA00004141"/>
    </source>
</evidence>
<dbReference type="GO" id="GO:0005886">
    <property type="term" value="C:plasma membrane"/>
    <property type="evidence" value="ECO:0007669"/>
    <property type="project" value="TreeGrafter"/>
</dbReference>
<dbReference type="PANTHER" id="PTHR24243:SF208">
    <property type="entry name" value="PYROKININ-1 RECEPTOR"/>
    <property type="match status" value="1"/>
</dbReference>
<dbReference type="OrthoDB" id="5967898at2759"/>
<evidence type="ECO:0000313" key="12">
    <source>
        <dbReference type="EnsemblMetazoa" id="XP_038073065.1"/>
    </source>
</evidence>
<organism evidence="12 13">
    <name type="scientific">Patiria miniata</name>
    <name type="common">Bat star</name>
    <name type="synonym">Asterina miniata</name>
    <dbReference type="NCBI Taxonomy" id="46514"/>
    <lineage>
        <taxon>Eukaryota</taxon>
        <taxon>Metazoa</taxon>
        <taxon>Echinodermata</taxon>
        <taxon>Eleutherozoa</taxon>
        <taxon>Asterozoa</taxon>
        <taxon>Asteroidea</taxon>
        <taxon>Valvatacea</taxon>
        <taxon>Valvatida</taxon>
        <taxon>Asterinidae</taxon>
        <taxon>Patiria</taxon>
    </lineage>
</organism>
<dbReference type="Pfam" id="PF00001">
    <property type="entry name" value="7tm_1"/>
    <property type="match status" value="1"/>
</dbReference>